<protein>
    <submittedName>
        <fullName evidence="2">Ribbon-helix-helix domain-containing protein</fullName>
    </submittedName>
</protein>
<keyword evidence="3" id="KW-1185">Reference proteome</keyword>
<dbReference type="InterPro" id="IPR038733">
    <property type="entry name" value="Predicted_DNA_bind_prot_RHH"/>
</dbReference>
<dbReference type="InterPro" id="IPR013321">
    <property type="entry name" value="Arc_rbn_hlx_hlx"/>
</dbReference>
<comment type="caution">
    <text evidence="2">The sequence shown here is derived from an EMBL/GenBank/DDBJ whole genome shotgun (WGS) entry which is preliminary data.</text>
</comment>
<dbReference type="Pfam" id="PF12651">
    <property type="entry name" value="RHH_3"/>
    <property type="match status" value="1"/>
</dbReference>
<evidence type="ECO:0000259" key="1">
    <source>
        <dbReference type="Pfam" id="PF12651"/>
    </source>
</evidence>
<reference evidence="2 3" key="1">
    <citation type="submission" date="2020-08" db="EMBL/GenBank/DDBJ databases">
        <title>Genome public.</title>
        <authorList>
            <person name="Liu C."/>
            <person name="Sun Q."/>
        </authorList>
    </citation>
    <scope>NUCLEOTIDE SEQUENCE [LARGE SCALE GENOMIC DNA]</scope>
    <source>
        <strain evidence="2 3">NSJ-35</strain>
    </source>
</reference>
<organism evidence="2 3">
    <name type="scientific">Christensenella tenuis</name>
    <dbReference type="NCBI Taxonomy" id="2763033"/>
    <lineage>
        <taxon>Bacteria</taxon>
        <taxon>Bacillati</taxon>
        <taxon>Bacillota</taxon>
        <taxon>Clostridia</taxon>
        <taxon>Christensenellales</taxon>
        <taxon>Christensenellaceae</taxon>
        <taxon>Christensenella</taxon>
    </lineage>
</organism>
<evidence type="ECO:0000313" key="3">
    <source>
        <dbReference type="Proteomes" id="UP000606889"/>
    </source>
</evidence>
<proteinExistence type="predicted"/>
<sequence>MAIPYLKNRKRFTSSLRNELVPLFDELSKRTRIPKSKLLDEAIDDLLKKYGPKNSAK</sequence>
<evidence type="ECO:0000313" key="2">
    <source>
        <dbReference type="EMBL" id="MBC5648780.1"/>
    </source>
</evidence>
<dbReference type="SUPFAM" id="SSF47598">
    <property type="entry name" value="Ribbon-helix-helix"/>
    <property type="match status" value="1"/>
</dbReference>
<dbReference type="RefSeq" id="WP_186858232.1">
    <property type="nucleotide sequence ID" value="NZ_JACOON010000005.1"/>
</dbReference>
<dbReference type="EMBL" id="JACOON010000005">
    <property type="protein sequence ID" value="MBC5648780.1"/>
    <property type="molecule type" value="Genomic_DNA"/>
</dbReference>
<feature type="domain" description="Predicted DNA-binding protein ribbon-helix-helix" evidence="1">
    <location>
        <begin position="8"/>
        <end position="50"/>
    </location>
</feature>
<dbReference type="Gene3D" id="1.10.1220.10">
    <property type="entry name" value="Met repressor-like"/>
    <property type="match status" value="1"/>
</dbReference>
<dbReference type="InterPro" id="IPR010985">
    <property type="entry name" value="Ribbon_hlx_hlx"/>
</dbReference>
<dbReference type="Proteomes" id="UP000606889">
    <property type="component" value="Unassembled WGS sequence"/>
</dbReference>
<gene>
    <name evidence="2" type="ORF">H8S18_10575</name>
</gene>
<name>A0ABR7EG88_9FIRM</name>
<accession>A0ABR7EG88</accession>